<feature type="signal peptide" evidence="19">
    <location>
        <begin position="1"/>
        <end position="20"/>
    </location>
</feature>
<sequence length="446" mass="47995">MYVSIAGILALFMLTEKASSKYCDGGHFCSPPKECCTLGCCYMYVPGYRPPAVPPPANIFSIVFWNHWYFWCLLLVLILSCVGVCGLWRRWCFCCWTRGSSRGGSCDDEADASSGESAISCYPPPQYSRCSSFRHAPPPYTEVTSKPDLYPLVNGYMDSGKGSAGGNYLMVQYFRNYIVRPVGSLSATSTADSLSSSFLCTAANEANTIIPPPYSWTGSGIGSGSLDEFQTSNPSPAPPVLLRSASSVTSFNNHNIHCSNSTENLSHQNISSLTMVQQSLPCRSGNMQHQQSFVSATALSTTGSDISSLAGVGTPGSPPRATSPTLGMRELLDKIQLLPFQHEECSDYCVPAVTNSQSDSRTKRHPHRGSGKNLYMPLGLGVAGSRPNKWLPRSAPATPSAHFAPPFFVPPPRPASSGNRRQQSSGATKEDVSPLLAEQHAQNGAM</sequence>
<evidence type="ECO:0000313" key="21">
    <source>
        <dbReference type="Proteomes" id="UP000027135"/>
    </source>
</evidence>
<dbReference type="Proteomes" id="UP000027135">
    <property type="component" value="Unassembled WGS sequence"/>
</dbReference>
<protein>
    <recommendedName>
        <fullName evidence="14">WW domain binding protein VOPP1</fullName>
    </recommendedName>
    <alternativeName>
        <fullName evidence="15">Vesicular, overexpressed in cancer, prosurvival protein 1</fullName>
    </alternativeName>
</protein>
<evidence type="ECO:0000256" key="17">
    <source>
        <dbReference type="SAM" id="MobiDB-lite"/>
    </source>
</evidence>
<evidence type="ECO:0000256" key="9">
    <source>
        <dbReference type="ARBA" id="ARBA00023136"/>
    </source>
</evidence>
<feature type="region of interest" description="Disordered" evidence="17">
    <location>
        <begin position="354"/>
        <end position="446"/>
    </location>
</feature>
<evidence type="ECO:0000256" key="4">
    <source>
        <dbReference type="ARBA" id="ARBA00022692"/>
    </source>
</evidence>
<organism evidence="20 21">
    <name type="scientific">Zootermopsis nevadensis</name>
    <name type="common">Dampwood termite</name>
    <dbReference type="NCBI Taxonomy" id="136037"/>
    <lineage>
        <taxon>Eukaryota</taxon>
        <taxon>Metazoa</taxon>
        <taxon>Ecdysozoa</taxon>
        <taxon>Arthropoda</taxon>
        <taxon>Hexapoda</taxon>
        <taxon>Insecta</taxon>
        <taxon>Pterygota</taxon>
        <taxon>Neoptera</taxon>
        <taxon>Polyneoptera</taxon>
        <taxon>Dictyoptera</taxon>
        <taxon>Blattodea</taxon>
        <taxon>Blattoidea</taxon>
        <taxon>Termitoidae</taxon>
        <taxon>Termopsidae</taxon>
        <taxon>Zootermopsis</taxon>
    </lineage>
</organism>
<evidence type="ECO:0000313" key="20">
    <source>
        <dbReference type="EMBL" id="KDR10515.1"/>
    </source>
</evidence>
<dbReference type="OMA" id="WYLWAAV"/>
<feature type="chain" id="PRO_5001644425" description="WW domain binding protein VOPP1" evidence="19">
    <location>
        <begin position="21"/>
        <end position="446"/>
    </location>
</feature>
<evidence type="ECO:0000256" key="13">
    <source>
        <dbReference type="ARBA" id="ARBA00035628"/>
    </source>
</evidence>
<dbReference type="InterPro" id="IPR026229">
    <property type="entry name" value="VOPP1"/>
</dbReference>
<comment type="similarity">
    <text evidence="3">Belongs to the VOPP1/ECOP family.</text>
</comment>
<keyword evidence="6" id="KW-0967">Endosome</keyword>
<evidence type="ECO:0000256" key="19">
    <source>
        <dbReference type="SAM" id="SignalP"/>
    </source>
</evidence>
<evidence type="ECO:0000256" key="3">
    <source>
        <dbReference type="ARBA" id="ARBA00006655"/>
    </source>
</evidence>
<dbReference type="GO" id="GO:0005765">
    <property type="term" value="C:lysosomal membrane"/>
    <property type="evidence" value="ECO:0007669"/>
    <property type="project" value="UniProtKB-SubCell"/>
</dbReference>
<evidence type="ECO:0000256" key="11">
    <source>
        <dbReference type="ARBA" id="ARBA00023228"/>
    </source>
</evidence>
<dbReference type="AlphaFoldDB" id="A0A067QWS3"/>
<keyword evidence="8" id="KW-0805">Transcription regulation</keyword>
<dbReference type="eggNOG" id="ENOG502S0SW">
    <property type="taxonomic scope" value="Eukaryota"/>
</dbReference>
<evidence type="ECO:0000256" key="14">
    <source>
        <dbReference type="ARBA" id="ARBA00035708"/>
    </source>
</evidence>
<evidence type="ECO:0000256" key="10">
    <source>
        <dbReference type="ARBA" id="ARBA00023163"/>
    </source>
</evidence>
<keyword evidence="9 18" id="KW-0472">Membrane</keyword>
<evidence type="ECO:0000256" key="2">
    <source>
        <dbReference type="ARBA" id="ARBA00004656"/>
    </source>
</evidence>
<gene>
    <name evidence="20" type="ORF">L798_15505</name>
</gene>
<evidence type="ECO:0000256" key="1">
    <source>
        <dbReference type="ARBA" id="ARBA00004156"/>
    </source>
</evidence>
<proteinExistence type="inferred from homology"/>
<dbReference type="OrthoDB" id="6629737at2759"/>
<dbReference type="PANTHER" id="PTHR14971">
    <property type="entry name" value="VESICULAR, OVEREXPRESSED IN CANCER, PROSURVIVAL PROTEIN 1"/>
    <property type="match status" value="1"/>
</dbReference>
<evidence type="ECO:0000256" key="15">
    <source>
        <dbReference type="ARBA" id="ARBA00035715"/>
    </source>
</evidence>
<keyword evidence="4 18" id="KW-0812">Transmembrane</keyword>
<dbReference type="EMBL" id="KK853156">
    <property type="protein sequence ID" value="KDR10515.1"/>
    <property type="molecule type" value="Genomic_DNA"/>
</dbReference>
<evidence type="ECO:0000256" key="5">
    <source>
        <dbReference type="ARBA" id="ARBA00022729"/>
    </source>
</evidence>
<evidence type="ECO:0000256" key="7">
    <source>
        <dbReference type="ARBA" id="ARBA00022989"/>
    </source>
</evidence>
<keyword evidence="11" id="KW-0458">Lysosome</keyword>
<dbReference type="STRING" id="136037.A0A067QWS3"/>
<keyword evidence="7 18" id="KW-1133">Transmembrane helix</keyword>
<feature type="transmembrane region" description="Helical" evidence="18">
    <location>
        <begin position="68"/>
        <end position="88"/>
    </location>
</feature>
<keyword evidence="12" id="KW-0968">Cytoplasmic vesicle</keyword>
<dbReference type="InParanoid" id="A0A067QWS3"/>
<dbReference type="GO" id="GO:0031902">
    <property type="term" value="C:late endosome membrane"/>
    <property type="evidence" value="ECO:0007669"/>
    <property type="project" value="UniProtKB-SubCell"/>
</dbReference>
<keyword evidence="21" id="KW-1185">Reference proteome</keyword>
<name>A0A067QWS3_ZOONE</name>
<comment type="subcellular location">
    <subcellularLocation>
        <location evidence="1">Cytoplasmic vesicle membrane</location>
    </subcellularLocation>
    <subcellularLocation>
        <location evidence="16">Endomembrane system</location>
        <topology evidence="16">Single-pass type I membrane protein</topology>
    </subcellularLocation>
    <subcellularLocation>
        <location evidence="13">Late endosome membrane</location>
        <topology evidence="13">Single-pass membrane protein</topology>
    </subcellularLocation>
    <subcellularLocation>
        <location evidence="2">Lysosome membrane</location>
    </subcellularLocation>
</comment>
<accession>A0A067QWS3</accession>
<keyword evidence="5 19" id="KW-0732">Signal</keyword>
<evidence type="ECO:0000256" key="6">
    <source>
        <dbReference type="ARBA" id="ARBA00022753"/>
    </source>
</evidence>
<evidence type="ECO:0000256" key="18">
    <source>
        <dbReference type="SAM" id="Phobius"/>
    </source>
</evidence>
<feature type="compositionally biased region" description="Polar residues" evidence="17">
    <location>
        <begin position="418"/>
        <end position="427"/>
    </location>
</feature>
<evidence type="ECO:0000256" key="12">
    <source>
        <dbReference type="ARBA" id="ARBA00023329"/>
    </source>
</evidence>
<keyword evidence="10" id="KW-0804">Transcription</keyword>
<reference evidence="20 21" key="1">
    <citation type="journal article" date="2014" name="Nat. Commun.">
        <title>Molecular traces of alternative social organization in a termite genome.</title>
        <authorList>
            <person name="Terrapon N."/>
            <person name="Li C."/>
            <person name="Robertson H.M."/>
            <person name="Ji L."/>
            <person name="Meng X."/>
            <person name="Booth W."/>
            <person name="Chen Z."/>
            <person name="Childers C.P."/>
            <person name="Glastad K.M."/>
            <person name="Gokhale K."/>
            <person name="Gowin J."/>
            <person name="Gronenberg W."/>
            <person name="Hermansen R.A."/>
            <person name="Hu H."/>
            <person name="Hunt B.G."/>
            <person name="Huylmans A.K."/>
            <person name="Khalil S.M."/>
            <person name="Mitchell R.D."/>
            <person name="Munoz-Torres M.C."/>
            <person name="Mustard J.A."/>
            <person name="Pan H."/>
            <person name="Reese J.T."/>
            <person name="Scharf M.E."/>
            <person name="Sun F."/>
            <person name="Vogel H."/>
            <person name="Xiao J."/>
            <person name="Yang W."/>
            <person name="Yang Z."/>
            <person name="Yang Z."/>
            <person name="Zhou J."/>
            <person name="Zhu J."/>
            <person name="Brent C.S."/>
            <person name="Elsik C.G."/>
            <person name="Goodisman M.A."/>
            <person name="Liberles D.A."/>
            <person name="Roe R.M."/>
            <person name="Vargo E.L."/>
            <person name="Vilcinskas A."/>
            <person name="Wang J."/>
            <person name="Bornberg-Bauer E."/>
            <person name="Korb J."/>
            <person name="Zhang G."/>
            <person name="Liebig J."/>
        </authorList>
    </citation>
    <scope>NUCLEOTIDE SEQUENCE [LARGE SCALE GENOMIC DNA]</scope>
    <source>
        <tissue evidence="20">Whole organism</tissue>
    </source>
</reference>
<dbReference type="PANTHER" id="PTHR14971:SF2">
    <property type="entry name" value="VESICULAR, OVEREXPRESSED IN CANCER, PROSURVIVAL PROTEIN 1"/>
    <property type="match status" value="1"/>
</dbReference>
<evidence type="ECO:0000256" key="16">
    <source>
        <dbReference type="ARBA" id="ARBA00046288"/>
    </source>
</evidence>
<evidence type="ECO:0000256" key="8">
    <source>
        <dbReference type="ARBA" id="ARBA00023015"/>
    </source>
</evidence>